<reference evidence="3" key="2">
    <citation type="submission" date="2020-12" db="EMBL/GenBank/DDBJ databases">
        <authorList>
            <person name="Kanost M."/>
        </authorList>
    </citation>
    <scope>NUCLEOTIDE SEQUENCE</scope>
</reference>
<accession>A0A921ZAH6</accession>
<evidence type="ECO:0000259" key="2">
    <source>
        <dbReference type="PROSITE" id="PS50994"/>
    </source>
</evidence>
<dbReference type="AlphaFoldDB" id="A0A921ZAH6"/>
<dbReference type="InterPro" id="IPR041588">
    <property type="entry name" value="Integrase_H2C2"/>
</dbReference>
<dbReference type="PANTHER" id="PTHR37984:SF5">
    <property type="entry name" value="PROTEIN NYNRIN-LIKE"/>
    <property type="match status" value="1"/>
</dbReference>
<dbReference type="PANTHER" id="PTHR37984">
    <property type="entry name" value="PROTEIN CBG26694"/>
    <property type="match status" value="1"/>
</dbReference>
<dbReference type="Pfam" id="PF00665">
    <property type="entry name" value="rve"/>
    <property type="match status" value="1"/>
</dbReference>
<dbReference type="FunFam" id="3.30.420.10:FF:000063">
    <property type="entry name" value="Retrovirus-related Pol polyprotein from transposon 297-like Protein"/>
    <property type="match status" value="1"/>
</dbReference>
<name>A0A921ZAH6_MANSE</name>
<dbReference type="EC" id="2.7.7.49" evidence="1"/>
<dbReference type="Pfam" id="PF17921">
    <property type="entry name" value="Integrase_H2C2"/>
    <property type="match status" value="1"/>
</dbReference>
<evidence type="ECO:0000313" key="4">
    <source>
        <dbReference type="Proteomes" id="UP000791440"/>
    </source>
</evidence>
<dbReference type="PROSITE" id="PS50994">
    <property type="entry name" value="INTEGRASE"/>
    <property type="match status" value="1"/>
</dbReference>
<dbReference type="InterPro" id="IPR050951">
    <property type="entry name" value="Retrovirus_Pol_polyprotein"/>
</dbReference>
<dbReference type="GO" id="GO:0003964">
    <property type="term" value="F:RNA-directed DNA polymerase activity"/>
    <property type="evidence" value="ECO:0007669"/>
    <property type="project" value="UniProtKB-EC"/>
</dbReference>
<dbReference type="Proteomes" id="UP000791440">
    <property type="component" value="Unassembled WGS sequence"/>
</dbReference>
<dbReference type="EMBL" id="JH668437">
    <property type="protein sequence ID" value="KAG6453182.1"/>
    <property type="molecule type" value="Genomic_DNA"/>
</dbReference>
<comment type="caution">
    <text evidence="3">The sequence shown here is derived from an EMBL/GenBank/DDBJ whole genome shotgun (WGS) entry which is preliminary data.</text>
</comment>
<feature type="domain" description="Integrase catalytic" evidence="2">
    <location>
        <begin position="156"/>
        <end position="310"/>
    </location>
</feature>
<proteinExistence type="predicted"/>
<dbReference type="InterPro" id="IPR001584">
    <property type="entry name" value="Integrase_cat-core"/>
</dbReference>
<sequence>MDDHVAHGVSRYVEDKATYVNFVVDSSLPVTLQRLREETQKDVILSKVVKYILNGWPKKVTDENIRKFFLCRDQLSFENGVIMRAFKVVIPNVLQASLLSELHKSHLGIVKSKAEARSRLWFPGIDKAIESMIAGCEICTQLRPSPARAPLAVWPHPLQPFYRVHVDFLGPINGELFFVIVDAHSKWVEVYRVNYTSSATVIAKLYDFMSRFGLIHTLVSDNATCFVSEEFTKFCLANGISHVTSPAYHPASNGQAESYVKIIKKGISCLLSSSNLKERYEKLLKYLFDYRNSVHSTTGSSPAQLVFGRKLRSRLDLINPISPPSPSESLTKFVKRQQCSQSRAYGGSNRQSFKAGDVVMYKKYQGNKQFTWNRGIVTTDCTTLVQVKKHKNQLIGKSLPPISNTGDVLDFTPELYETNTSPREDQAIVSQSCTREGDGDNEVALVEAPAGEMKWH</sequence>
<reference evidence="3" key="1">
    <citation type="journal article" date="2016" name="Insect Biochem. Mol. Biol.">
        <title>Multifaceted biological insights from a draft genome sequence of the tobacco hornworm moth, Manduca sexta.</title>
        <authorList>
            <person name="Kanost M.R."/>
            <person name="Arrese E.L."/>
            <person name="Cao X."/>
            <person name="Chen Y.R."/>
            <person name="Chellapilla S."/>
            <person name="Goldsmith M.R."/>
            <person name="Grosse-Wilde E."/>
            <person name="Heckel D.G."/>
            <person name="Herndon N."/>
            <person name="Jiang H."/>
            <person name="Papanicolaou A."/>
            <person name="Qu J."/>
            <person name="Soulages J.L."/>
            <person name="Vogel H."/>
            <person name="Walters J."/>
            <person name="Waterhouse R.M."/>
            <person name="Ahn S.J."/>
            <person name="Almeida F.C."/>
            <person name="An C."/>
            <person name="Aqrawi P."/>
            <person name="Bretschneider A."/>
            <person name="Bryant W.B."/>
            <person name="Bucks S."/>
            <person name="Chao H."/>
            <person name="Chevignon G."/>
            <person name="Christen J.M."/>
            <person name="Clarke D.F."/>
            <person name="Dittmer N.T."/>
            <person name="Ferguson L.C.F."/>
            <person name="Garavelou S."/>
            <person name="Gordon K.H.J."/>
            <person name="Gunaratna R.T."/>
            <person name="Han Y."/>
            <person name="Hauser F."/>
            <person name="He Y."/>
            <person name="Heidel-Fischer H."/>
            <person name="Hirsh A."/>
            <person name="Hu Y."/>
            <person name="Jiang H."/>
            <person name="Kalra D."/>
            <person name="Klinner C."/>
            <person name="Konig C."/>
            <person name="Kovar C."/>
            <person name="Kroll A.R."/>
            <person name="Kuwar S.S."/>
            <person name="Lee S.L."/>
            <person name="Lehman R."/>
            <person name="Li K."/>
            <person name="Li Z."/>
            <person name="Liang H."/>
            <person name="Lovelace S."/>
            <person name="Lu Z."/>
            <person name="Mansfield J.H."/>
            <person name="McCulloch K.J."/>
            <person name="Mathew T."/>
            <person name="Morton B."/>
            <person name="Muzny D.M."/>
            <person name="Neunemann D."/>
            <person name="Ongeri F."/>
            <person name="Pauchet Y."/>
            <person name="Pu L.L."/>
            <person name="Pyrousis I."/>
            <person name="Rao X.J."/>
            <person name="Redding A."/>
            <person name="Roesel C."/>
            <person name="Sanchez-Gracia A."/>
            <person name="Schaack S."/>
            <person name="Shukla A."/>
            <person name="Tetreau G."/>
            <person name="Wang Y."/>
            <person name="Xiong G.H."/>
            <person name="Traut W."/>
            <person name="Walsh T.K."/>
            <person name="Worley K.C."/>
            <person name="Wu D."/>
            <person name="Wu W."/>
            <person name="Wu Y.Q."/>
            <person name="Zhang X."/>
            <person name="Zou Z."/>
            <person name="Zucker H."/>
            <person name="Briscoe A.D."/>
            <person name="Burmester T."/>
            <person name="Clem R.J."/>
            <person name="Feyereisen R."/>
            <person name="Grimmelikhuijzen C.J.P."/>
            <person name="Hamodrakas S.J."/>
            <person name="Hansson B.S."/>
            <person name="Huguet E."/>
            <person name="Jermiin L.S."/>
            <person name="Lan Q."/>
            <person name="Lehman H.K."/>
            <person name="Lorenzen M."/>
            <person name="Merzendorfer H."/>
            <person name="Michalopoulos I."/>
            <person name="Morton D.B."/>
            <person name="Muthukrishnan S."/>
            <person name="Oakeshott J.G."/>
            <person name="Palmer W."/>
            <person name="Park Y."/>
            <person name="Passarelli A.L."/>
            <person name="Rozas J."/>
            <person name="Schwartz L.M."/>
            <person name="Smith W."/>
            <person name="Southgate A."/>
            <person name="Vilcinskas A."/>
            <person name="Vogt R."/>
            <person name="Wang P."/>
            <person name="Werren J."/>
            <person name="Yu X.Q."/>
            <person name="Zhou J.J."/>
            <person name="Brown S.J."/>
            <person name="Scherer S.E."/>
            <person name="Richards S."/>
            <person name="Blissard G.W."/>
        </authorList>
    </citation>
    <scope>NUCLEOTIDE SEQUENCE</scope>
</reference>
<keyword evidence="4" id="KW-1185">Reference proteome</keyword>
<dbReference type="GO" id="GO:0015074">
    <property type="term" value="P:DNA integration"/>
    <property type="evidence" value="ECO:0007669"/>
    <property type="project" value="InterPro"/>
</dbReference>
<dbReference type="FunFam" id="1.10.340.70:FF:000003">
    <property type="entry name" value="Protein CBG25708"/>
    <property type="match status" value="1"/>
</dbReference>
<evidence type="ECO:0000256" key="1">
    <source>
        <dbReference type="ARBA" id="ARBA00012493"/>
    </source>
</evidence>
<evidence type="ECO:0000313" key="3">
    <source>
        <dbReference type="EMBL" id="KAG6453182.1"/>
    </source>
</evidence>
<protein>
    <recommendedName>
        <fullName evidence="1">RNA-directed DNA polymerase</fullName>
        <ecNumber evidence="1">2.7.7.49</ecNumber>
    </recommendedName>
</protein>
<organism evidence="3 4">
    <name type="scientific">Manduca sexta</name>
    <name type="common">Tobacco hawkmoth</name>
    <name type="synonym">Tobacco hornworm</name>
    <dbReference type="NCBI Taxonomy" id="7130"/>
    <lineage>
        <taxon>Eukaryota</taxon>
        <taxon>Metazoa</taxon>
        <taxon>Ecdysozoa</taxon>
        <taxon>Arthropoda</taxon>
        <taxon>Hexapoda</taxon>
        <taxon>Insecta</taxon>
        <taxon>Pterygota</taxon>
        <taxon>Neoptera</taxon>
        <taxon>Endopterygota</taxon>
        <taxon>Lepidoptera</taxon>
        <taxon>Glossata</taxon>
        <taxon>Ditrysia</taxon>
        <taxon>Bombycoidea</taxon>
        <taxon>Sphingidae</taxon>
        <taxon>Sphinginae</taxon>
        <taxon>Sphingini</taxon>
        <taxon>Manduca</taxon>
    </lineage>
</organism>
<gene>
    <name evidence="3" type="ORF">O3G_MSEX008010</name>
</gene>